<evidence type="ECO:0000259" key="3">
    <source>
        <dbReference type="Pfam" id="PF03816"/>
    </source>
</evidence>
<evidence type="ECO:0000313" key="4">
    <source>
        <dbReference type="EMBL" id="THG32486.1"/>
    </source>
</evidence>
<feature type="region of interest" description="Disordered" evidence="2">
    <location>
        <begin position="380"/>
        <end position="441"/>
    </location>
</feature>
<feature type="domain" description="Cell envelope-related transcriptional attenuator" evidence="3">
    <location>
        <begin position="137"/>
        <end position="292"/>
    </location>
</feature>
<dbReference type="AlphaFoldDB" id="A0A4S4FSK8"/>
<evidence type="ECO:0000256" key="1">
    <source>
        <dbReference type="ARBA" id="ARBA00006068"/>
    </source>
</evidence>
<dbReference type="Proteomes" id="UP000307380">
    <property type="component" value="Unassembled WGS sequence"/>
</dbReference>
<evidence type="ECO:0000256" key="2">
    <source>
        <dbReference type="SAM" id="MobiDB-lite"/>
    </source>
</evidence>
<feature type="compositionally biased region" description="Low complexity" evidence="2">
    <location>
        <begin position="386"/>
        <end position="416"/>
    </location>
</feature>
<protein>
    <submittedName>
        <fullName evidence="4">LytR family transcriptional regulator</fullName>
    </submittedName>
</protein>
<dbReference type="Pfam" id="PF03816">
    <property type="entry name" value="LytR_cpsA_psr"/>
    <property type="match status" value="1"/>
</dbReference>
<reference evidence="4 5" key="1">
    <citation type="submission" date="2019-04" db="EMBL/GenBank/DDBJ databases">
        <authorList>
            <person name="Jiang L."/>
        </authorList>
    </citation>
    <scope>NUCLEOTIDE SEQUENCE [LARGE SCALE GENOMIC DNA]</scope>
    <source>
        <strain evidence="4 5">YIM 131861</strain>
    </source>
</reference>
<dbReference type="NCBIfam" id="TIGR00350">
    <property type="entry name" value="lytR_cpsA_psr"/>
    <property type="match status" value="1"/>
</dbReference>
<gene>
    <name evidence="4" type="ORF">E6C70_12035</name>
</gene>
<feature type="compositionally biased region" description="Basic and acidic residues" evidence="2">
    <location>
        <begin position="17"/>
        <end position="26"/>
    </location>
</feature>
<dbReference type="PANTHER" id="PTHR33392:SF6">
    <property type="entry name" value="POLYISOPRENYL-TEICHOIC ACID--PEPTIDOGLYCAN TEICHOIC ACID TRANSFERASE TAGU"/>
    <property type="match status" value="1"/>
</dbReference>
<sequence length="441" mass="45814">MSRGFESHALRWHSRHPFTERKRVSDPRPSNRRAARTPTIARHGRLKRSSALATMAKLIGAALAVILVSAAGVAGIATVSLASAAQPSVHLANEKALGKIPSIGAIDGGVNLLLVGSDSRKGQDPVFGAEDETGDLNDVTMLMHISQDHSNVTVVSFPRDMFVPIPSCPDPSGGTFDSMTRQKINTTLTYGGLPCTVLTVEKLTGLTIPFAAEIQFGGVIEMSNAVGGVPVCVADKIEDEYTGTFLDPGEHTLSGMAALQFLRTRHGVGDGSDLTRISNQQVFLSSLVRTIKSADTLSNPVKLYSLAKAALGNMTLSDSLSNMDRVVSIALALKDIDLGKIVFVQYPTGSTEGGVIPRVDAADALNAALLADQPIALSGTTGGSVTDPNAPAATQAPATTDATAAPDPAATSGTDAVLPSDVSGQTAGQYTCSKGRTLDDQ</sequence>
<dbReference type="OrthoDB" id="9782542at2"/>
<dbReference type="InterPro" id="IPR004474">
    <property type="entry name" value="LytR_CpsA_psr"/>
</dbReference>
<dbReference type="PANTHER" id="PTHR33392">
    <property type="entry name" value="POLYISOPRENYL-TEICHOIC ACID--PEPTIDOGLYCAN TEICHOIC ACID TRANSFERASE TAGU"/>
    <property type="match status" value="1"/>
</dbReference>
<comment type="caution">
    <text evidence="4">The sequence shown here is derived from an EMBL/GenBank/DDBJ whole genome shotgun (WGS) entry which is preliminary data.</text>
</comment>
<feature type="region of interest" description="Disordered" evidence="2">
    <location>
        <begin position="16"/>
        <end position="41"/>
    </location>
</feature>
<accession>A0A4S4FSK8</accession>
<proteinExistence type="inferred from homology"/>
<dbReference type="EMBL" id="SSSN01000009">
    <property type="protein sequence ID" value="THG32486.1"/>
    <property type="molecule type" value="Genomic_DNA"/>
</dbReference>
<evidence type="ECO:0000313" key="5">
    <source>
        <dbReference type="Proteomes" id="UP000307380"/>
    </source>
</evidence>
<comment type="similarity">
    <text evidence="1">Belongs to the LytR/CpsA/Psr (LCP) family.</text>
</comment>
<organism evidence="4 5">
    <name type="scientific">Orlajensenia flava</name>
    <dbReference type="NCBI Taxonomy" id="2565934"/>
    <lineage>
        <taxon>Bacteria</taxon>
        <taxon>Bacillati</taxon>
        <taxon>Actinomycetota</taxon>
        <taxon>Actinomycetes</taxon>
        <taxon>Micrococcales</taxon>
        <taxon>Microbacteriaceae</taxon>
        <taxon>Orlajensenia</taxon>
    </lineage>
</organism>
<dbReference type="Gene3D" id="3.40.630.190">
    <property type="entry name" value="LCP protein"/>
    <property type="match status" value="1"/>
</dbReference>
<keyword evidence="5" id="KW-1185">Reference proteome</keyword>
<name>A0A4S4FSK8_9MICO</name>
<feature type="compositionally biased region" description="Polar residues" evidence="2">
    <location>
        <begin position="422"/>
        <end position="434"/>
    </location>
</feature>
<dbReference type="InterPro" id="IPR050922">
    <property type="entry name" value="LytR/CpsA/Psr_CW_biosynth"/>
</dbReference>